<name>A0ABW9AGT9_9BURK</name>
<dbReference type="RefSeq" id="WP_408159872.1">
    <property type="nucleotide sequence ID" value="NZ_JAQQFM010000009.1"/>
</dbReference>
<dbReference type="EMBL" id="JAQQFM010000009">
    <property type="protein sequence ID" value="MFL9926657.1"/>
    <property type="molecule type" value="Genomic_DNA"/>
</dbReference>
<organism evidence="2 3">
    <name type="scientific">Herbaspirillum lusitanum</name>
    <dbReference type="NCBI Taxonomy" id="213312"/>
    <lineage>
        <taxon>Bacteria</taxon>
        <taxon>Pseudomonadati</taxon>
        <taxon>Pseudomonadota</taxon>
        <taxon>Betaproteobacteria</taxon>
        <taxon>Burkholderiales</taxon>
        <taxon>Oxalobacteraceae</taxon>
        <taxon>Herbaspirillum</taxon>
    </lineage>
</organism>
<feature type="signal peptide" evidence="1">
    <location>
        <begin position="1"/>
        <end position="27"/>
    </location>
</feature>
<sequence length="94" mass="10456">MKRLASKLRYLWALAFALALMPTLAQAASANELSLDGVNYLHRWSKNGQNEFTPPAESDLSRWTDMITLNVIDKVSDGEKLAELANRILGPVNI</sequence>
<feature type="chain" id="PRO_5047464512" evidence="1">
    <location>
        <begin position="28"/>
        <end position="94"/>
    </location>
</feature>
<accession>A0ABW9AGT9</accession>
<evidence type="ECO:0000256" key="1">
    <source>
        <dbReference type="SAM" id="SignalP"/>
    </source>
</evidence>
<dbReference type="Proteomes" id="UP001629246">
    <property type="component" value="Unassembled WGS sequence"/>
</dbReference>
<keyword evidence="3" id="KW-1185">Reference proteome</keyword>
<evidence type="ECO:0000313" key="2">
    <source>
        <dbReference type="EMBL" id="MFL9926657.1"/>
    </source>
</evidence>
<protein>
    <submittedName>
        <fullName evidence="2">Uncharacterized protein</fullName>
    </submittedName>
</protein>
<reference evidence="2 3" key="1">
    <citation type="journal article" date="2024" name="Chem. Sci.">
        <title>Discovery of megapolipeptins by genome mining of a Burkholderiales bacteria collection.</title>
        <authorList>
            <person name="Paulo B.S."/>
            <person name="Recchia M.J.J."/>
            <person name="Lee S."/>
            <person name="Fergusson C.H."/>
            <person name="Romanowski S.B."/>
            <person name="Hernandez A."/>
            <person name="Krull N."/>
            <person name="Liu D.Y."/>
            <person name="Cavanagh H."/>
            <person name="Bos A."/>
            <person name="Gray C.A."/>
            <person name="Murphy B.T."/>
            <person name="Linington R.G."/>
            <person name="Eustaquio A.S."/>
        </authorList>
    </citation>
    <scope>NUCLEOTIDE SEQUENCE [LARGE SCALE GENOMIC DNA]</scope>
    <source>
        <strain evidence="2 3">RL21-008-BIB-A</strain>
    </source>
</reference>
<evidence type="ECO:0000313" key="3">
    <source>
        <dbReference type="Proteomes" id="UP001629246"/>
    </source>
</evidence>
<comment type="caution">
    <text evidence="2">The sequence shown here is derived from an EMBL/GenBank/DDBJ whole genome shotgun (WGS) entry which is preliminary data.</text>
</comment>
<proteinExistence type="predicted"/>
<gene>
    <name evidence="2" type="ORF">PQR62_20445</name>
</gene>
<keyword evidence="1" id="KW-0732">Signal</keyword>